<keyword evidence="4 8" id="KW-1133">Transmembrane helix</keyword>
<protein>
    <recommendedName>
        <fullName evidence="11">Seipin</fullName>
    </recommendedName>
</protein>
<proteinExistence type="predicted"/>
<evidence type="ECO:0000313" key="9">
    <source>
        <dbReference type="EMBL" id="KMP07789.1"/>
    </source>
</evidence>
<name>A0A0J6YKY8_COCIT</name>
<evidence type="ECO:0000313" key="10">
    <source>
        <dbReference type="Proteomes" id="UP000054565"/>
    </source>
</evidence>
<reference evidence="10" key="1">
    <citation type="journal article" date="2010" name="Genome Res.">
        <title>Population genomic sequencing of Coccidioides fungi reveals recent hybridization and transposon control.</title>
        <authorList>
            <person name="Neafsey D.E."/>
            <person name="Barker B.M."/>
            <person name="Sharpton T.J."/>
            <person name="Stajich J.E."/>
            <person name="Park D.J."/>
            <person name="Whiston E."/>
            <person name="Hung C.-Y."/>
            <person name="McMahan C."/>
            <person name="White J."/>
            <person name="Sykes S."/>
            <person name="Heiman D."/>
            <person name="Young S."/>
            <person name="Zeng Q."/>
            <person name="Abouelleil A."/>
            <person name="Aftuck L."/>
            <person name="Bessette D."/>
            <person name="Brown A."/>
            <person name="FitzGerald M."/>
            <person name="Lui A."/>
            <person name="Macdonald J.P."/>
            <person name="Priest M."/>
            <person name="Orbach M.J."/>
            <person name="Galgiani J.N."/>
            <person name="Kirkland T.N."/>
            <person name="Cole G.T."/>
            <person name="Birren B.W."/>
            <person name="Henn M.R."/>
            <person name="Taylor J.W."/>
            <person name="Rounsley S.D."/>
        </authorList>
    </citation>
    <scope>NUCLEOTIDE SEQUENCE [LARGE SCALE GENOMIC DNA]</scope>
    <source>
        <strain evidence="10">RMSCC 2394</strain>
    </source>
</reference>
<evidence type="ECO:0000256" key="6">
    <source>
        <dbReference type="ARBA" id="ARBA00023136"/>
    </source>
</evidence>
<feature type="compositionally biased region" description="Acidic residues" evidence="7">
    <location>
        <begin position="278"/>
        <end position="293"/>
    </location>
</feature>
<feature type="transmembrane region" description="Helical" evidence="8">
    <location>
        <begin position="35"/>
        <end position="60"/>
    </location>
</feature>
<dbReference type="InterPro" id="IPR009617">
    <property type="entry name" value="Seipin"/>
</dbReference>
<evidence type="ECO:0000256" key="7">
    <source>
        <dbReference type="SAM" id="MobiDB-lite"/>
    </source>
</evidence>
<dbReference type="GO" id="GO:0006629">
    <property type="term" value="P:lipid metabolic process"/>
    <property type="evidence" value="ECO:0007669"/>
    <property type="project" value="UniProtKB-KW"/>
</dbReference>
<dbReference type="Proteomes" id="UP000054565">
    <property type="component" value="Unassembled WGS sequence"/>
</dbReference>
<feature type="region of interest" description="Disordered" evidence="7">
    <location>
        <begin position="269"/>
        <end position="377"/>
    </location>
</feature>
<dbReference type="OrthoDB" id="3990054at2759"/>
<feature type="compositionally biased region" description="Low complexity" evidence="7">
    <location>
        <begin position="332"/>
        <end position="347"/>
    </location>
</feature>
<dbReference type="PANTHER" id="PTHR21212">
    <property type="entry name" value="BERNARDINELLI-SEIP CONGENITAL LIPODYSTROPHY 2 HOMOLOG BSCL2 PROTEIN"/>
    <property type="match status" value="1"/>
</dbReference>
<evidence type="ECO:0008006" key="11">
    <source>
        <dbReference type="Google" id="ProtNLM"/>
    </source>
</evidence>
<evidence type="ECO:0000256" key="2">
    <source>
        <dbReference type="ARBA" id="ARBA00022692"/>
    </source>
</evidence>
<evidence type="ECO:0000256" key="4">
    <source>
        <dbReference type="ARBA" id="ARBA00022989"/>
    </source>
</evidence>
<dbReference type="AlphaFoldDB" id="A0A0J6YKY8"/>
<keyword evidence="3" id="KW-0256">Endoplasmic reticulum</keyword>
<keyword evidence="5" id="KW-0443">Lipid metabolism</keyword>
<evidence type="ECO:0000256" key="3">
    <source>
        <dbReference type="ARBA" id="ARBA00022824"/>
    </source>
</evidence>
<dbReference type="GO" id="GO:0005789">
    <property type="term" value="C:endoplasmic reticulum membrane"/>
    <property type="evidence" value="ECO:0007669"/>
    <property type="project" value="UniProtKB-SubCell"/>
</dbReference>
<dbReference type="EMBL" id="DS028097">
    <property type="protein sequence ID" value="KMP07789.1"/>
    <property type="molecule type" value="Genomic_DNA"/>
</dbReference>
<dbReference type="Pfam" id="PF06775">
    <property type="entry name" value="Seipin"/>
    <property type="match status" value="1"/>
</dbReference>
<feature type="compositionally biased region" description="Basic and acidic residues" evidence="7">
    <location>
        <begin position="306"/>
        <end position="315"/>
    </location>
</feature>
<accession>A0A0J6YKY8</accession>
<dbReference type="PANTHER" id="PTHR21212:SF0">
    <property type="entry name" value="SEIPIN"/>
    <property type="match status" value="1"/>
</dbReference>
<dbReference type="CDD" id="cd23995">
    <property type="entry name" value="Seipin_BSCL2_like"/>
    <property type="match status" value="1"/>
</dbReference>
<evidence type="ECO:0000256" key="5">
    <source>
        <dbReference type="ARBA" id="ARBA00023098"/>
    </source>
</evidence>
<feature type="transmembrane region" description="Helical" evidence="8">
    <location>
        <begin position="236"/>
        <end position="261"/>
    </location>
</feature>
<dbReference type="STRING" id="404692.A0A0J6YKY8"/>
<sequence>MAESDSEKGIKPRNPLMATITSPFKTVVSKPAQRAYLGTLFFLATIFGLLVVSIVSYWVFYYNFVPQISLERVVHLQFGHGNPFGTAVIGPELAHSQAYDISVILCLPRSPVNLAEGNFMVDLALLEEPQDLVANISTPAIVRSRRSAILTYSSPLVETTRRVSRMPFYVFNWKREAEALTINMMERVEFPRDKKHIPRSLRLEIQTRERMHFYTATIRFDARFAGLRWVMYNWRVLSFVTFSSMFWLASVAATSAVWLGLNSVQQQTQIKPKIEKTDSEDDDVSIKEESDDEDHFRVPTTPRGKRAADTAKAIKEEEEIEGSAMIEPLAPETFGATAETGGASASTQSRRRSSLDTQEYGRLQQRKGRLPDDQDES</sequence>
<evidence type="ECO:0000256" key="8">
    <source>
        <dbReference type="SAM" id="Phobius"/>
    </source>
</evidence>
<organism evidence="9 10">
    <name type="scientific">Coccidioides immitis RMSCC 2394</name>
    <dbReference type="NCBI Taxonomy" id="404692"/>
    <lineage>
        <taxon>Eukaryota</taxon>
        <taxon>Fungi</taxon>
        <taxon>Dikarya</taxon>
        <taxon>Ascomycota</taxon>
        <taxon>Pezizomycotina</taxon>
        <taxon>Eurotiomycetes</taxon>
        <taxon>Eurotiomycetidae</taxon>
        <taxon>Onygenales</taxon>
        <taxon>Onygenaceae</taxon>
        <taxon>Coccidioides</taxon>
    </lineage>
</organism>
<dbReference type="GO" id="GO:0140042">
    <property type="term" value="P:lipid droplet formation"/>
    <property type="evidence" value="ECO:0007669"/>
    <property type="project" value="UniProtKB-ARBA"/>
</dbReference>
<keyword evidence="2 8" id="KW-0812">Transmembrane</keyword>
<gene>
    <name evidence="9" type="ORF">CIRG_07470</name>
</gene>
<comment type="subcellular location">
    <subcellularLocation>
        <location evidence="1">Endoplasmic reticulum membrane</location>
        <topology evidence="1">Multi-pass membrane protein</topology>
    </subcellularLocation>
</comment>
<evidence type="ECO:0000256" key="1">
    <source>
        <dbReference type="ARBA" id="ARBA00004477"/>
    </source>
</evidence>
<keyword evidence="6 8" id="KW-0472">Membrane</keyword>